<feature type="transmembrane region" description="Helical" evidence="1">
    <location>
        <begin position="131"/>
        <end position="150"/>
    </location>
</feature>
<evidence type="ECO:0000313" key="2">
    <source>
        <dbReference type="EMBL" id="OGN24541.1"/>
    </source>
</evidence>
<dbReference type="Proteomes" id="UP000178911">
    <property type="component" value="Unassembled WGS sequence"/>
</dbReference>
<reference evidence="2 3" key="1">
    <citation type="journal article" date="2016" name="Nat. Commun.">
        <title>Thousands of microbial genomes shed light on interconnected biogeochemical processes in an aquifer system.</title>
        <authorList>
            <person name="Anantharaman K."/>
            <person name="Brown C.T."/>
            <person name="Hug L.A."/>
            <person name="Sharon I."/>
            <person name="Castelle C.J."/>
            <person name="Probst A.J."/>
            <person name="Thomas B.C."/>
            <person name="Singh A."/>
            <person name="Wilkins M.J."/>
            <person name="Karaoz U."/>
            <person name="Brodie E.L."/>
            <person name="Williams K.H."/>
            <person name="Hubbard S.S."/>
            <person name="Banfield J.F."/>
        </authorList>
    </citation>
    <scope>NUCLEOTIDE SEQUENCE [LARGE SCALE GENOMIC DNA]</scope>
</reference>
<keyword evidence="1" id="KW-1133">Transmembrane helix</keyword>
<protein>
    <submittedName>
        <fullName evidence="2">Uncharacterized protein</fullName>
    </submittedName>
</protein>
<feature type="transmembrane region" description="Helical" evidence="1">
    <location>
        <begin position="99"/>
        <end position="119"/>
    </location>
</feature>
<feature type="transmembrane region" description="Helical" evidence="1">
    <location>
        <begin position="75"/>
        <end position="93"/>
    </location>
</feature>
<evidence type="ECO:0000313" key="3">
    <source>
        <dbReference type="Proteomes" id="UP000178911"/>
    </source>
</evidence>
<evidence type="ECO:0000256" key="1">
    <source>
        <dbReference type="SAM" id="Phobius"/>
    </source>
</evidence>
<proteinExistence type="predicted"/>
<sequence length="188" mass="21270">MSIIPYSIRIYQSKIHPNLTGWSLWTLIGLALLLTYESSGAKANIWPAVFGFTNPLLITILVAKQKGGWSKPDKWEWLCILLCVVSLVSWLTVRNVKELAQFALYLAIIADGCAAIPTFRLVWMQPDSDRPFAWAFFAVGYGLAILAITNHTFANYALPLWMFFTGLGIAFPLAIHRWKQRVPLAEWI</sequence>
<feature type="transmembrane region" description="Helical" evidence="1">
    <location>
        <begin position="21"/>
        <end position="39"/>
    </location>
</feature>
<name>A0A1F8GGW1_9BACT</name>
<keyword evidence="1" id="KW-0812">Transmembrane</keyword>
<gene>
    <name evidence="2" type="ORF">A3A13_00470</name>
</gene>
<organism evidence="2 3">
    <name type="scientific">Candidatus Yanofskybacteria bacterium RIFCSPLOWO2_01_FULL_43_22</name>
    <dbReference type="NCBI Taxonomy" id="1802695"/>
    <lineage>
        <taxon>Bacteria</taxon>
        <taxon>Candidatus Yanofskyibacteriota</taxon>
    </lineage>
</organism>
<feature type="transmembrane region" description="Helical" evidence="1">
    <location>
        <begin position="45"/>
        <end position="63"/>
    </location>
</feature>
<accession>A0A1F8GGW1</accession>
<feature type="transmembrane region" description="Helical" evidence="1">
    <location>
        <begin position="156"/>
        <end position="175"/>
    </location>
</feature>
<dbReference type="STRING" id="1802695.A3A13_00470"/>
<dbReference type="EMBL" id="MGKJ01000010">
    <property type="protein sequence ID" value="OGN24541.1"/>
    <property type="molecule type" value="Genomic_DNA"/>
</dbReference>
<keyword evidence="1" id="KW-0472">Membrane</keyword>
<comment type="caution">
    <text evidence="2">The sequence shown here is derived from an EMBL/GenBank/DDBJ whole genome shotgun (WGS) entry which is preliminary data.</text>
</comment>
<dbReference type="AlphaFoldDB" id="A0A1F8GGW1"/>